<dbReference type="EMBL" id="FXYZ01000009">
    <property type="protein sequence ID" value="SMX88483.1"/>
    <property type="molecule type" value="Genomic_DNA"/>
</dbReference>
<evidence type="ECO:0000313" key="4">
    <source>
        <dbReference type="EMBL" id="SMX88483.1"/>
    </source>
</evidence>
<dbReference type="Proteomes" id="UP000234327">
    <property type="component" value="Unassembled WGS sequence"/>
</dbReference>
<organism evidence="4 5">
    <name type="scientific">Brevibacterium aurantiacum</name>
    <dbReference type="NCBI Taxonomy" id="273384"/>
    <lineage>
        <taxon>Bacteria</taxon>
        <taxon>Bacillati</taxon>
        <taxon>Actinomycetota</taxon>
        <taxon>Actinomycetes</taxon>
        <taxon>Micrococcales</taxon>
        <taxon>Brevibacteriaceae</taxon>
        <taxon>Brevibacterium</taxon>
    </lineage>
</organism>
<dbReference type="SUPFAM" id="SSF116734">
    <property type="entry name" value="DNA methylase specificity domain"/>
    <property type="match status" value="2"/>
</dbReference>
<dbReference type="GO" id="GO:0009307">
    <property type="term" value="P:DNA restriction-modification system"/>
    <property type="evidence" value="ECO:0007669"/>
    <property type="project" value="UniProtKB-KW"/>
</dbReference>
<dbReference type="Pfam" id="PF01420">
    <property type="entry name" value="Methylase_S"/>
    <property type="match status" value="1"/>
</dbReference>
<dbReference type="AlphaFoldDB" id="A0A2H1JM30"/>
<dbReference type="PANTHER" id="PTHR30408">
    <property type="entry name" value="TYPE-1 RESTRICTION ENZYME ECOKI SPECIFICITY PROTEIN"/>
    <property type="match status" value="1"/>
</dbReference>
<sequence length="380" mass="41613">MKMVPLGEVATLGSGGTPKRTESEYFGPGHYWLSIADLNDGYVNTAKESLTDAGLTNSSAKLVPAGSILVAMYGSIGKLGIAEVELCTSQAIAFAIPDPELIDTRYLFNYLLAQRPDLQNRGRGGTQQNISQRDLKNWTVPLPPLDEQRRIAAILDKADAIRQKRRQAIAHGETISQAIFNQMFASHNWNTTIQNHAELKIGPFGSALHKVDYTYGEVPVINPMHIVNGNLAPNPNFTVSEAKAQELKSYRLIQGDVVLGRRGELGRAGIAHSENVGYVCGTGSMIVRPHELASQLMHAVLTSTRMRTHFRNESLGSTMPNLNLKIVGSSPCPEFTAQDSAIFRASISKVHALTKKHRTRLLVADTLFDSLQSRAFRGEL</sequence>
<keyword evidence="3" id="KW-0238">DNA-binding</keyword>
<dbReference type="CDD" id="cd17515">
    <property type="entry name" value="RMtype1_S_MjaORF132P_Sau1132ORF3780P-TRD1-CR1_like"/>
    <property type="match status" value="1"/>
</dbReference>
<comment type="similarity">
    <text evidence="1">Belongs to the type-I restriction system S methylase family.</text>
</comment>
<evidence type="ECO:0000313" key="5">
    <source>
        <dbReference type="Proteomes" id="UP000234327"/>
    </source>
</evidence>
<keyword evidence="2" id="KW-0680">Restriction system</keyword>
<dbReference type="RefSeq" id="WP_101598491.1">
    <property type="nucleotide sequence ID" value="NZ_FXYZ01000009.1"/>
</dbReference>
<reference evidence="4 5" key="1">
    <citation type="submission" date="2017-03" db="EMBL/GenBank/DDBJ databases">
        <authorList>
            <person name="Afonso C.L."/>
            <person name="Miller P.J."/>
            <person name="Scott M.A."/>
            <person name="Spackman E."/>
            <person name="Goraichik I."/>
            <person name="Dimitrov K.M."/>
            <person name="Suarez D.L."/>
            <person name="Swayne D.E."/>
        </authorList>
    </citation>
    <scope>NUCLEOTIDE SEQUENCE [LARGE SCALE GENOMIC DNA]</scope>
    <source>
        <strain evidence="5">6(3)</strain>
    </source>
</reference>
<name>A0A2H1JM30_BREAU</name>
<dbReference type="GO" id="GO:0003677">
    <property type="term" value="F:DNA binding"/>
    <property type="evidence" value="ECO:0007669"/>
    <property type="project" value="UniProtKB-KW"/>
</dbReference>
<evidence type="ECO:0000256" key="3">
    <source>
        <dbReference type="ARBA" id="ARBA00023125"/>
    </source>
</evidence>
<keyword evidence="4" id="KW-0378">Hydrolase</keyword>
<dbReference type="InterPro" id="IPR000055">
    <property type="entry name" value="Restrct_endonuc_typeI_TRD"/>
</dbReference>
<dbReference type="CDD" id="cd16961">
    <property type="entry name" value="RMtype1_S_TRD-CR_like"/>
    <property type="match status" value="1"/>
</dbReference>
<dbReference type="PANTHER" id="PTHR30408:SF12">
    <property type="entry name" value="TYPE I RESTRICTION ENZYME MJAVIII SPECIFICITY SUBUNIT"/>
    <property type="match status" value="1"/>
</dbReference>
<evidence type="ECO:0000256" key="1">
    <source>
        <dbReference type="ARBA" id="ARBA00010923"/>
    </source>
</evidence>
<dbReference type="GO" id="GO:0009035">
    <property type="term" value="F:type I site-specific deoxyribonuclease activity"/>
    <property type="evidence" value="ECO:0007669"/>
    <property type="project" value="UniProtKB-EC"/>
</dbReference>
<dbReference type="EC" id="3.1.21.3" evidence="4"/>
<proteinExistence type="inferred from homology"/>
<protein>
    <submittedName>
        <fullName evidence="4">Type I restriction enzyme, S subunit</fullName>
        <ecNumber evidence="4">3.1.21.3</ecNumber>
    </submittedName>
</protein>
<gene>
    <name evidence="4" type="ORF">BAURA63_02422</name>
</gene>
<dbReference type="Gene3D" id="3.90.220.20">
    <property type="entry name" value="DNA methylase specificity domains"/>
    <property type="match status" value="2"/>
</dbReference>
<accession>A0A2H1JM30</accession>
<dbReference type="InterPro" id="IPR044946">
    <property type="entry name" value="Restrct_endonuc_typeI_TRD_sf"/>
</dbReference>
<evidence type="ECO:0000256" key="2">
    <source>
        <dbReference type="ARBA" id="ARBA00022747"/>
    </source>
</evidence>
<dbReference type="InterPro" id="IPR052021">
    <property type="entry name" value="Type-I_RS_S_subunit"/>
</dbReference>